<keyword evidence="4" id="KW-0732">Signal</keyword>
<dbReference type="GO" id="GO:0046872">
    <property type="term" value="F:metal ion binding"/>
    <property type="evidence" value="ECO:0007669"/>
    <property type="project" value="UniProtKB-KW"/>
</dbReference>
<accession>A0A5C9A2S1</accession>
<dbReference type="RefSeq" id="WP_148068412.1">
    <property type="nucleotide sequence ID" value="NZ_VRZA01000003.1"/>
</dbReference>
<evidence type="ECO:0000313" key="5">
    <source>
        <dbReference type="EMBL" id="TXS94070.1"/>
    </source>
</evidence>
<organism evidence="5 6">
    <name type="scientific">Parahaliea maris</name>
    <dbReference type="NCBI Taxonomy" id="2716870"/>
    <lineage>
        <taxon>Bacteria</taxon>
        <taxon>Pseudomonadati</taxon>
        <taxon>Pseudomonadota</taxon>
        <taxon>Gammaproteobacteria</taxon>
        <taxon>Cellvibrionales</taxon>
        <taxon>Halieaceae</taxon>
        <taxon>Parahaliea</taxon>
    </lineage>
</organism>
<evidence type="ECO:0000313" key="6">
    <source>
        <dbReference type="Proteomes" id="UP000321039"/>
    </source>
</evidence>
<evidence type="ECO:0000256" key="4">
    <source>
        <dbReference type="SAM" id="SignalP"/>
    </source>
</evidence>
<protein>
    <submittedName>
        <fullName evidence="5">SCO family protein</fullName>
    </submittedName>
</protein>
<feature type="binding site" evidence="2">
    <location>
        <position position="85"/>
    </location>
    <ligand>
        <name>Cu cation</name>
        <dbReference type="ChEBI" id="CHEBI:23378"/>
    </ligand>
</feature>
<dbReference type="Gene3D" id="3.40.30.10">
    <property type="entry name" value="Glutaredoxin"/>
    <property type="match status" value="1"/>
</dbReference>
<dbReference type="CDD" id="cd02968">
    <property type="entry name" value="SCO"/>
    <property type="match status" value="1"/>
</dbReference>
<reference evidence="5 6" key="1">
    <citation type="submission" date="2019-08" db="EMBL/GenBank/DDBJ databases">
        <title>Parahaliea maris sp. nov., isolated from the surface seawater.</title>
        <authorList>
            <person name="Liu Y."/>
        </authorList>
    </citation>
    <scope>NUCLEOTIDE SEQUENCE [LARGE SCALE GENOMIC DNA]</scope>
    <source>
        <strain evidence="5 6">HSLHS9</strain>
    </source>
</reference>
<keyword evidence="3" id="KW-1015">Disulfide bond</keyword>
<feature type="binding site" evidence="2">
    <location>
        <position position="181"/>
    </location>
    <ligand>
        <name>Cu cation</name>
        <dbReference type="ChEBI" id="CHEBI:23378"/>
    </ligand>
</feature>
<dbReference type="InterPro" id="IPR036249">
    <property type="entry name" value="Thioredoxin-like_sf"/>
</dbReference>
<keyword evidence="2" id="KW-0186">Copper</keyword>
<dbReference type="AlphaFoldDB" id="A0A5C9A2S1"/>
<evidence type="ECO:0000256" key="3">
    <source>
        <dbReference type="PIRSR" id="PIRSR603782-2"/>
    </source>
</evidence>
<dbReference type="EMBL" id="VRZA01000003">
    <property type="protein sequence ID" value="TXS94070.1"/>
    <property type="molecule type" value="Genomic_DNA"/>
</dbReference>
<feature type="binding site" evidence="2">
    <location>
        <position position="81"/>
    </location>
    <ligand>
        <name>Cu cation</name>
        <dbReference type="ChEBI" id="CHEBI:23378"/>
    </ligand>
</feature>
<comment type="caution">
    <text evidence="5">The sequence shown here is derived from an EMBL/GenBank/DDBJ whole genome shotgun (WGS) entry which is preliminary data.</text>
</comment>
<dbReference type="Proteomes" id="UP000321039">
    <property type="component" value="Unassembled WGS sequence"/>
</dbReference>
<feature type="signal peptide" evidence="4">
    <location>
        <begin position="1"/>
        <end position="27"/>
    </location>
</feature>
<sequence length="230" mass="25024">MSLSPKARMLVGILAANAALLCAAAWAIYQRPPAPPHIQGVYLDNSRALPDFTVLDQHGQPFGNRDLLGAWHLLSYGFTTCPDICPTTLNQLVSFTEALTGAEDTAAPRILFYSIDYRRDTPQQLAAYLPYFDKDFIGLTHEDDPDNPHLGLEQGLGLLAQLEPLSDSEDAIASNDYRVSHGVALYLLNPAGELQAVFKPVQTGAGLPGFAPETLVRDYRAVRQYVAAGN</sequence>
<name>A0A5C9A2S1_9GAMM</name>
<evidence type="ECO:0000256" key="2">
    <source>
        <dbReference type="PIRSR" id="PIRSR603782-1"/>
    </source>
</evidence>
<dbReference type="Pfam" id="PF02630">
    <property type="entry name" value="SCO1-SenC"/>
    <property type="match status" value="1"/>
</dbReference>
<gene>
    <name evidence="5" type="ORF">FV139_10705</name>
</gene>
<comment type="similarity">
    <text evidence="1">Belongs to the SCO1/2 family.</text>
</comment>
<proteinExistence type="inferred from homology"/>
<dbReference type="PANTHER" id="PTHR12151:SF25">
    <property type="entry name" value="LINALOOL DEHYDRATASE_ISOMERASE DOMAIN-CONTAINING PROTEIN"/>
    <property type="match status" value="1"/>
</dbReference>
<keyword evidence="2" id="KW-0479">Metal-binding</keyword>
<keyword evidence="6" id="KW-1185">Reference proteome</keyword>
<feature type="chain" id="PRO_5022825860" evidence="4">
    <location>
        <begin position="28"/>
        <end position="230"/>
    </location>
</feature>
<dbReference type="InterPro" id="IPR003782">
    <property type="entry name" value="SCO1/SenC"/>
</dbReference>
<feature type="disulfide bond" description="Redox-active" evidence="3">
    <location>
        <begin position="81"/>
        <end position="85"/>
    </location>
</feature>
<dbReference type="PANTHER" id="PTHR12151">
    <property type="entry name" value="ELECTRON TRANSPORT PROTIN SCO1/SENC FAMILY MEMBER"/>
    <property type="match status" value="1"/>
</dbReference>
<dbReference type="SUPFAM" id="SSF52833">
    <property type="entry name" value="Thioredoxin-like"/>
    <property type="match status" value="1"/>
</dbReference>
<evidence type="ECO:0000256" key="1">
    <source>
        <dbReference type="ARBA" id="ARBA00010996"/>
    </source>
</evidence>